<dbReference type="AlphaFoldDB" id="X1PR65"/>
<dbReference type="SUPFAM" id="SSF55073">
    <property type="entry name" value="Nucleotide cyclase"/>
    <property type="match status" value="1"/>
</dbReference>
<feature type="non-terminal residue" evidence="2">
    <location>
        <position position="1"/>
    </location>
</feature>
<dbReference type="PANTHER" id="PTHR45138">
    <property type="entry name" value="REGULATORY COMPONENTS OF SENSORY TRANSDUCTION SYSTEM"/>
    <property type="match status" value="1"/>
</dbReference>
<reference evidence="2" key="1">
    <citation type="journal article" date="2014" name="Front. Microbiol.">
        <title>High frequency of phylogenetically diverse reductive dehalogenase-homologous genes in deep subseafloor sedimentary metagenomes.</title>
        <authorList>
            <person name="Kawai M."/>
            <person name="Futagami T."/>
            <person name="Toyoda A."/>
            <person name="Takaki Y."/>
            <person name="Nishi S."/>
            <person name="Hori S."/>
            <person name="Arai W."/>
            <person name="Tsubouchi T."/>
            <person name="Morono Y."/>
            <person name="Uchiyama I."/>
            <person name="Ito T."/>
            <person name="Fujiyama A."/>
            <person name="Inagaki F."/>
            <person name="Takami H."/>
        </authorList>
    </citation>
    <scope>NUCLEOTIDE SEQUENCE</scope>
    <source>
        <strain evidence="2">Expedition CK06-06</strain>
    </source>
</reference>
<dbReference type="PROSITE" id="PS50887">
    <property type="entry name" value="GGDEF"/>
    <property type="match status" value="1"/>
</dbReference>
<dbReference type="InterPro" id="IPR043128">
    <property type="entry name" value="Rev_trsase/Diguanyl_cyclase"/>
</dbReference>
<dbReference type="PANTHER" id="PTHR45138:SF9">
    <property type="entry name" value="DIGUANYLATE CYCLASE DGCM-RELATED"/>
    <property type="match status" value="1"/>
</dbReference>
<dbReference type="Gene3D" id="3.30.70.270">
    <property type="match status" value="1"/>
</dbReference>
<dbReference type="GO" id="GO:0052621">
    <property type="term" value="F:diguanylate cyclase activity"/>
    <property type="evidence" value="ECO:0007669"/>
    <property type="project" value="TreeGrafter"/>
</dbReference>
<dbReference type="CDD" id="cd01949">
    <property type="entry name" value="GGDEF"/>
    <property type="match status" value="1"/>
</dbReference>
<dbReference type="EMBL" id="BARV01026492">
    <property type="protein sequence ID" value="GAI41560.1"/>
    <property type="molecule type" value="Genomic_DNA"/>
</dbReference>
<evidence type="ECO:0000259" key="1">
    <source>
        <dbReference type="PROSITE" id="PS50887"/>
    </source>
</evidence>
<dbReference type="InterPro" id="IPR000160">
    <property type="entry name" value="GGDEF_dom"/>
</dbReference>
<organism evidence="2">
    <name type="scientific">marine sediment metagenome</name>
    <dbReference type="NCBI Taxonomy" id="412755"/>
    <lineage>
        <taxon>unclassified sequences</taxon>
        <taxon>metagenomes</taxon>
        <taxon>ecological metagenomes</taxon>
    </lineage>
</organism>
<dbReference type="Pfam" id="PF00990">
    <property type="entry name" value="GGDEF"/>
    <property type="match status" value="1"/>
</dbReference>
<proteinExistence type="predicted"/>
<dbReference type="InterPro" id="IPR050469">
    <property type="entry name" value="Diguanylate_Cyclase"/>
</dbReference>
<comment type="caution">
    <text evidence="2">The sequence shown here is derived from an EMBL/GenBank/DDBJ whole genome shotgun (WGS) entry which is preliminary data.</text>
</comment>
<evidence type="ECO:0000313" key="2">
    <source>
        <dbReference type="EMBL" id="GAI41560.1"/>
    </source>
</evidence>
<accession>X1PR65</accession>
<dbReference type="NCBIfam" id="TIGR00254">
    <property type="entry name" value="GGDEF"/>
    <property type="match status" value="1"/>
</dbReference>
<sequence>AHLLKRNVRSMDTVARYGGDEMAVVLPNTSGKQTRALVRRIRKAIEQWNRQNKDSPLSMNLSIGWTPVNGKMDLSEAVARADEKMYEDKRRQTQ</sequence>
<gene>
    <name evidence="2" type="ORF">S06H3_42796</name>
</gene>
<name>X1PR65_9ZZZZ</name>
<protein>
    <recommendedName>
        <fullName evidence="1">GGDEF domain-containing protein</fullName>
    </recommendedName>
</protein>
<feature type="domain" description="GGDEF" evidence="1">
    <location>
        <begin position="1"/>
        <end position="94"/>
    </location>
</feature>
<dbReference type="InterPro" id="IPR029787">
    <property type="entry name" value="Nucleotide_cyclase"/>
</dbReference>